<dbReference type="Pfam" id="PF00035">
    <property type="entry name" value="dsrm"/>
    <property type="match status" value="1"/>
</dbReference>
<keyword evidence="4 8" id="KW-0540">Nuclease</keyword>
<comment type="cofactor">
    <cofactor evidence="8">
        <name>Mg(2+)</name>
        <dbReference type="ChEBI" id="CHEBI:18420"/>
    </cofactor>
</comment>
<evidence type="ECO:0000256" key="6">
    <source>
        <dbReference type="ARBA" id="ARBA00022801"/>
    </source>
</evidence>
<dbReference type="Pfam" id="PF14622">
    <property type="entry name" value="Ribonucleas_3_3"/>
    <property type="match status" value="1"/>
</dbReference>
<reference evidence="12" key="1">
    <citation type="journal article" date="2019" name="Int. J. Syst. Evol. Microbiol.">
        <title>The Global Catalogue of Microorganisms (GCM) 10K type strain sequencing project: providing services to taxonomists for standard genome sequencing and annotation.</title>
        <authorList>
            <consortium name="The Broad Institute Genomics Platform"/>
            <consortium name="The Broad Institute Genome Sequencing Center for Infectious Disease"/>
            <person name="Wu L."/>
            <person name="Ma J."/>
        </authorList>
    </citation>
    <scope>NUCLEOTIDE SEQUENCE [LARGE SCALE GENOMIC DNA]</scope>
    <source>
        <strain evidence="12">KCTC 42964</strain>
    </source>
</reference>
<feature type="active site" evidence="8">
    <location>
        <position position="71"/>
    </location>
</feature>
<dbReference type="Gene3D" id="1.10.1520.10">
    <property type="entry name" value="Ribonuclease III domain"/>
    <property type="match status" value="1"/>
</dbReference>
<comment type="catalytic activity">
    <reaction evidence="1 8">
        <text>Endonucleolytic cleavage to 5'-phosphomonoester.</text>
        <dbReference type="EC" id="3.1.26.3"/>
    </reaction>
</comment>
<proteinExistence type="inferred from homology"/>
<dbReference type="EC" id="3.1.26.3" evidence="8"/>
<feature type="domain" description="RNase III" evidence="10">
    <location>
        <begin position="17"/>
        <end position="154"/>
    </location>
</feature>
<dbReference type="PANTHER" id="PTHR11207:SF0">
    <property type="entry name" value="RIBONUCLEASE 3"/>
    <property type="match status" value="1"/>
</dbReference>
<dbReference type="InterPro" id="IPR014720">
    <property type="entry name" value="dsRBD_dom"/>
</dbReference>
<dbReference type="GO" id="GO:0004525">
    <property type="term" value="F:ribonuclease III activity"/>
    <property type="evidence" value="ECO:0007669"/>
    <property type="project" value="UniProtKB-EC"/>
</dbReference>
<dbReference type="SMART" id="SM00535">
    <property type="entry name" value="RIBOc"/>
    <property type="match status" value="1"/>
</dbReference>
<sequence>MSDVPDRTGPSSAAALAADLAPALGHGFRDPGLLRRALTHASCNQAPPAAAARRGGAVGRADYDRLEFLGDRVLALVITERLFARYPEADAGELARRLNALVRQESLAGVARAVPLGPHIAMSPDMREAGGAENPSILADVCEAVIAALYLDGGMAAARDFILPRFEPLLDQAPTDRKDAKTRLQEWAAGRGHPMPVYEDRRSGPAHAPVFAVTVHIPGLAQSEAEGEGRSKRAAQQMAAAAALKRLDA</sequence>
<comment type="caution">
    <text evidence="11">The sequence shown here is derived from an EMBL/GenBank/DDBJ whole genome shotgun (WGS) entry which is preliminary data.</text>
</comment>
<protein>
    <recommendedName>
        <fullName evidence="8">Ribonuclease 3</fullName>
        <ecNumber evidence="8">3.1.26.3</ecNumber>
    </recommendedName>
    <alternativeName>
        <fullName evidence="8">Ribonuclease III</fullName>
        <shortName evidence="8">RNase III</shortName>
    </alternativeName>
</protein>
<evidence type="ECO:0000256" key="7">
    <source>
        <dbReference type="ARBA" id="ARBA00022884"/>
    </source>
</evidence>
<keyword evidence="5 8" id="KW-0255">Endonuclease</keyword>
<accession>A0ABV7L3A7</accession>
<keyword evidence="7 8" id="KW-0694">RNA-binding</keyword>
<evidence type="ECO:0000256" key="1">
    <source>
        <dbReference type="ARBA" id="ARBA00000109"/>
    </source>
</evidence>
<dbReference type="SUPFAM" id="SSF54768">
    <property type="entry name" value="dsRNA-binding domain-like"/>
    <property type="match status" value="1"/>
</dbReference>
<dbReference type="InterPro" id="IPR000999">
    <property type="entry name" value="RNase_III_dom"/>
</dbReference>
<comment type="similarity">
    <text evidence="2">Belongs to the ribonuclease III family.</text>
</comment>
<dbReference type="EMBL" id="JBHRTR010000031">
    <property type="protein sequence ID" value="MFC3229133.1"/>
    <property type="molecule type" value="Genomic_DNA"/>
</dbReference>
<dbReference type="SMART" id="SM00358">
    <property type="entry name" value="DSRM"/>
    <property type="match status" value="1"/>
</dbReference>
<keyword evidence="8" id="KW-0963">Cytoplasm</keyword>
<feature type="binding site" evidence="8">
    <location>
        <position position="143"/>
    </location>
    <ligand>
        <name>Mg(2+)</name>
        <dbReference type="ChEBI" id="CHEBI:18420"/>
    </ligand>
</feature>
<dbReference type="CDD" id="cd00593">
    <property type="entry name" value="RIBOc"/>
    <property type="match status" value="1"/>
</dbReference>
<dbReference type="NCBIfam" id="TIGR02191">
    <property type="entry name" value="RNaseIII"/>
    <property type="match status" value="1"/>
</dbReference>
<keyword evidence="3 8" id="KW-0507">mRNA processing</keyword>
<dbReference type="HAMAP" id="MF_00104">
    <property type="entry name" value="RNase_III"/>
    <property type="match status" value="1"/>
</dbReference>
<dbReference type="InterPro" id="IPR036389">
    <property type="entry name" value="RNase_III_sf"/>
</dbReference>
<keyword evidence="8" id="KW-0699">rRNA-binding</keyword>
<dbReference type="RefSeq" id="WP_379903051.1">
    <property type="nucleotide sequence ID" value="NZ_JBHRTR010000031.1"/>
</dbReference>
<evidence type="ECO:0000259" key="9">
    <source>
        <dbReference type="PROSITE" id="PS50137"/>
    </source>
</evidence>
<evidence type="ECO:0000256" key="2">
    <source>
        <dbReference type="ARBA" id="ARBA00010183"/>
    </source>
</evidence>
<comment type="subcellular location">
    <subcellularLocation>
        <location evidence="8">Cytoplasm</location>
    </subcellularLocation>
</comment>
<evidence type="ECO:0000256" key="5">
    <source>
        <dbReference type="ARBA" id="ARBA00022759"/>
    </source>
</evidence>
<gene>
    <name evidence="8 11" type="primary">rnc</name>
    <name evidence="11" type="ORF">ACFOGJ_17940</name>
</gene>
<keyword evidence="8" id="KW-0698">rRNA processing</keyword>
<name>A0ABV7L3A7_9PROT</name>
<feature type="domain" description="DRBM" evidence="9">
    <location>
        <begin position="179"/>
        <end position="249"/>
    </location>
</feature>
<feature type="binding site" evidence="8">
    <location>
        <position position="140"/>
    </location>
    <ligand>
        <name>Mg(2+)</name>
        <dbReference type="ChEBI" id="CHEBI:18420"/>
    </ligand>
</feature>
<evidence type="ECO:0000256" key="3">
    <source>
        <dbReference type="ARBA" id="ARBA00022664"/>
    </source>
</evidence>
<evidence type="ECO:0000256" key="8">
    <source>
        <dbReference type="HAMAP-Rule" id="MF_00104"/>
    </source>
</evidence>
<keyword evidence="8" id="KW-0479">Metal-binding</keyword>
<feature type="binding site" evidence="8">
    <location>
        <position position="67"/>
    </location>
    <ligand>
        <name>Mg(2+)</name>
        <dbReference type="ChEBI" id="CHEBI:18420"/>
    </ligand>
</feature>
<dbReference type="SUPFAM" id="SSF69065">
    <property type="entry name" value="RNase III domain-like"/>
    <property type="match status" value="1"/>
</dbReference>
<organism evidence="11 12">
    <name type="scientific">Marinibaculum pumilum</name>
    <dbReference type="NCBI Taxonomy" id="1766165"/>
    <lineage>
        <taxon>Bacteria</taxon>
        <taxon>Pseudomonadati</taxon>
        <taxon>Pseudomonadota</taxon>
        <taxon>Alphaproteobacteria</taxon>
        <taxon>Rhodospirillales</taxon>
        <taxon>Rhodospirillaceae</taxon>
        <taxon>Marinibaculum</taxon>
    </lineage>
</organism>
<keyword evidence="8" id="KW-0819">tRNA processing</keyword>
<evidence type="ECO:0000313" key="12">
    <source>
        <dbReference type="Proteomes" id="UP001595528"/>
    </source>
</evidence>
<dbReference type="PANTHER" id="PTHR11207">
    <property type="entry name" value="RIBONUCLEASE III"/>
    <property type="match status" value="1"/>
</dbReference>
<keyword evidence="8" id="KW-0460">Magnesium</keyword>
<dbReference type="PROSITE" id="PS50137">
    <property type="entry name" value="DS_RBD"/>
    <property type="match status" value="1"/>
</dbReference>
<evidence type="ECO:0000259" key="10">
    <source>
        <dbReference type="PROSITE" id="PS50142"/>
    </source>
</evidence>
<keyword evidence="12" id="KW-1185">Reference proteome</keyword>
<dbReference type="InterPro" id="IPR011907">
    <property type="entry name" value="RNase_III"/>
</dbReference>
<comment type="subunit">
    <text evidence="8">Homodimer.</text>
</comment>
<dbReference type="Proteomes" id="UP001595528">
    <property type="component" value="Unassembled WGS sequence"/>
</dbReference>
<dbReference type="PROSITE" id="PS50142">
    <property type="entry name" value="RNASE_3_2"/>
    <property type="match status" value="1"/>
</dbReference>
<evidence type="ECO:0000256" key="4">
    <source>
        <dbReference type="ARBA" id="ARBA00022722"/>
    </source>
</evidence>
<feature type="active site" evidence="8">
    <location>
        <position position="143"/>
    </location>
</feature>
<dbReference type="CDD" id="cd10845">
    <property type="entry name" value="DSRM_RNAse_III_family"/>
    <property type="match status" value="1"/>
</dbReference>
<dbReference type="PROSITE" id="PS00517">
    <property type="entry name" value="RNASE_3_1"/>
    <property type="match status" value="1"/>
</dbReference>
<keyword evidence="6 8" id="KW-0378">Hydrolase</keyword>
<evidence type="ECO:0000313" key="11">
    <source>
        <dbReference type="EMBL" id="MFC3229133.1"/>
    </source>
</evidence>
<dbReference type="Gene3D" id="3.30.160.20">
    <property type="match status" value="1"/>
</dbReference>
<comment type="function">
    <text evidence="8">Digests double-stranded RNA. Involved in the processing of primary rRNA transcript to yield the immediate precursors to the large and small rRNAs (23S and 16S). Processes some mRNAs, and tRNAs when they are encoded in the rRNA operon. Processes pre-crRNA and tracrRNA of type II CRISPR loci if present in the organism.</text>
</comment>